<dbReference type="RefSeq" id="WP_340197188.1">
    <property type="nucleotide sequence ID" value="NZ_JBBKAP010000057.1"/>
</dbReference>
<evidence type="ECO:0000313" key="1">
    <source>
        <dbReference type="EMBL" id="MEK0171903.1"/>
    </source>
</evidence>
<name>A0ABU8YBU9_9MICO</name>
<proteinExistence type="predicted"/>
<protein>
    <recommendedName>
        <fullName evidence="3">Antitoxin VbhA domain-containing protein</fullName>
    </recommendedName>
</protein>
<evidence type="ECO:0008006" key="3">
    <source>
        <dbReference type="Google" id="ProtNLM"/>
    </source>
</evidence>
<dbReference type="Proteomes" id="UP001370299">
    <property type="component" value="Unassembled WGS sequence"/>
</dbReference>
<accession>A0ABU8YBU9</accession>
<sequence length="73" mass="8025">MTAGDLSLGEYRSAKLNLLAGIEKQLTLIAQNTAHADVHLSEEQVANAWEARGLRMYADEVVETIRDLGIEVD</sequence>
<keyword evidence="2" id="KW-1185">Reference proteome</keyword>
<dbReference type="EMBL" id="JBBLYY010000051">
    <property type="protein sequence ID" value="MEK0171903.1"/>
    <property type="molecule type" value="Genomic_DNA"/>
</dbReference>
<gene>
    <name evidence="1" type="ORF">WMN62_10510</name>
</gene>
<comment type="caution">
    <text evidence="1">The sequence shown here is derived from an EMBL/GenBank/DDBJ whole genome shotgun (WGS) entry which is preliminary data.</text>
</comment>
<organism evidence="1 2">
    <name type="scientific">Curtobacterium citreum</name>
    <dbReference type="NCBI Taxonomy" id="2036"/>
    <lineage>
        <taxon>Bacteria</taxon>
        <taxon>Bacillati</taxon>
        <taxon>Actinomycetota</taxon>
        <taxon>Actinomycetes</taxon>
        <taxon>Micrococcales</taxon>
        <taxon>Microbacteriaceae</taxon>
        <taxon>Curtobacterium</taxon>
    </lineage>
</organism>
<evidence type="ECO:0000313" key="2">
    <source>
        <dbReference type="Proteomes" id="UP001370299"/>
    </source>
</evidence>
<reference evidence="1 2" key="1">
    <citation type="submission" date="2024-03" db="EMBL/GenBank/DDBJ databases">
        <title>Whole genomes of four grape xylem sap localized bacterial endophytes.</title>
        <authorList>
            <person name="Kumar G."/>
            <person name="Savka M.A."/>
        </authorList>
    </citation>
    <scope>NUCLEOTIDE SEQUENCE [LARGE SCALE GENOMIC DNA]</scope>
    <source>
        <strain evidence="1 2">RIT_GXS8</strain>
    </source>
</reference>